<dbReference type="EMBL" id="JBHSKP010000004">
    <property type="protein sequence ID" value="MFC5151884.1"/>
    <property type="molecule type" value="Genomic_DNA"/>
</dbReference>
<accession>A0ABW0AHC0</accession>
<keyword evidence="2" id="KW-1133">Transmembrane helix</keyword>
<proteinExistence type="predicted"/>
<keyword evidence="2" id="KW-0812">Transmembrane</keyword>
<evidence type="ECO:0000313" key="3">
    <source>
        <dbReference type="EMBL" id="MFC5151884.1"/>
    </source>
</evidence>
<keyword evidence="2" id="KW-0472">Membrane</keyword>
<sequence>MRRPAEHREHGEDELRVLLERATPELAAPEGRLRQVRERVARRRRRRAGAAVLVASALAVAGTVLPTALRDAGVRPVRPAASEPAPGPSYRQAEPPVQWGEEKVRSVRFPLLAGATIDLPESWRALTVPAAGGPAAAVGYAGTVPLTGLADSCEPETDTDCASLRKLGREDVLIRLTDGTSGGPDRAKSGNGPEPPRRTDSFCRRVGGDLSYTTEALDEGTNYDLRTDFDICVHVNASEETRATVQRIVNSTRFREMTAPTAPLYEAVDKSRASSAPQ</sequence>
<dbReference type="Proteomes" id="UP001596160">
    <property type="component" value="Unassembled WGS sequence"/>
</dbReference>
<feature type="region of interest" description="Disordered" evidence="1">
    <location>
        <begin position="76"/>
        <end position="97"/>
    </location>
</feature>
<dbReference type="RefSeq" id="WP_344476179.1">
    <property type="nucleotide sequence ID" value="NZ_BAAASB010000006.1"/>
</dbReference>
<gene>
    <name evidence="3" type="ORF">ACFPRH_09065</name>
</gene>
<feature type="region of interest" description="Disordered" evidence="1">
    <location>
        <begin position="176"/>
        <end position="201"/>
    </location>
</feature>
<evidence type="ECO:0000256" key="2">
    <source>
        <dbReference type="SAM" id="Phobius"/>
    </source>
</evidence>
<evidence type="ECO:0008006" key="5">
    <source>
        <dbReference type="Google" id="ProtNLM"/>
    </source>
</evidence>
<organism evidence="3 4">
    <name type="scientific">Streptomyces amakusaensis</name>
    <dbReference type="NCBI Taxonomy" id="67271"/>
    <lineage>
        <taxon>Bacteria</taxon>
        <taxon>Bacillati</taxon>
        <taxon>Actinomycetota</taxon>
        <taxon>Actinomycetes</taxon>
        <taxon>Kitasatosporales</taxon>
        <taxon>Streptomycetaceae</taxon>
        <taxon>Streptomyces</taxon>
    </lineage>
</organism>
<comment type="caution">
    <text evidence="3">The sequence shown here is derived from an EMBL/GenBank/DDBJ whole genome shotgun (WGS) entry which is preliminary data.</text>
</comment>
<evidence type="ECO:0000256" key="1">
    <source>
        <dbReference type="SAM" id="MobiDB-lite"/>
    </source>
</evidence>
<name>A0ABW0AHC0_9ACTN</name>
<feature type="transmembrane region" description="Helical" evidence="2">
    <location>
        <begin position="48"/>
        <end position="69"/>
    </location>
</feature>
<reference evidence="4" key="1">
    <citation type="journal article" date="2019" name="Int. J. Syst. Evol. Microbiol.">
        <title>The Global Catalogue of Microorganisms (GCM) 10K type strain sequencing project: providing services to taxonomists for standard genome sequencing and annotation.</title>
        <authorList>
            <consortium name="The Broad Institute Genomics Platform"/>
            <consortium name="The Broad Institute Genome Sequencing Center for Infectious Disease"/>
            <person name="Wu L."/>
            <person name="Ma J."/>
        </authorList>
    </citation>
    <scope>NUCLEOTIDE SEQUENCE [LARGE SCALE GENOMIC DNA]</scope>
    <source>
        <strain evidence="4">PCU 266</strain>
    </source>
</reference>
<keyword evidence="4" id="KW-1185">Reference proteome</keyword>
<evidence type="ECO:0000313" key="4">
    <source>
        <dbReference type="Proteomes" id="UP001596160"/>
    </source>
</evidence>
<protein>
    <recommendedName>
        <fullName evidence="5">Serine/threonine protein kinase</fullName>
    </recommendedName>
</protein>